<dbReference type="EMBL" id="JAFITO010000006">
    <property type="protein sequence ID" value="MBN4068185.1"/>
    <property type="molecule type" value="Genomic_DNA"/>
</dbReference>
<keyword evidence="3" id="KW-1185">Reference proteome</keyword>
<accession>A0ABS3AXW6</accession>
<gene>
    <name evidence="2" type="ORF">JYU06_01485</name>
</gene>
<feature type="compositionally biased region" description="Polar residues" evidence="1">
    <location>
        <begin position="122"/>
        <end position="131"/>
    </location>
</feature>
<sequence>MRYRIITFLLLFFTLLPLGNSFGDELPKGYTEVVDLVLEWSPQGNAIQVGDYMISDFGSVWSDTGDGNVVLASKSAINQGGLVKALLINKDENGFWLADRIIVFSGKGVDSAMKGLSETQKEQIVSTQESSVETKDTPPDRPSGEPFLEDGVWKN</sequence>
<feature type="region of interest" description="Disordered" evidence="1">
    <location>
        <begin position="117"/>
        <end position="155"/>
    </location>
</feature>
<organism evidence="2 3">
    <name type="scientific">Desulfotalea psychrophila</name>
    <dbReference type="NCBI Taxonomy" id="84980"/>
    <lineage>
        <taxon>Bacteria</taxon>
        <taxon>Pseudomonadati</taxon>
        <taxon>Thermodesulfobacteriota</taxon>
        <taxon>Desulfobulbia</taxon>
        <taxon>Desulfobulbales</taxon>
        <taxon>Desulfocapsaceae</taxon>
        <taxon>Desulfotalea</taxon>
    </lineage>
</organism>
<proteinExistence type="predicted"/>
<evidence type="ECO:0000256" key="1">
    <source>
        <dbReference type="SAM" id="MobiDB-lite"/>
    </source>
</evidence>
<dbReference type="Proteomes" id="UP000717534">
    <property type="component" value="Unassembled WGS sequence"/>
</dbReference>
<reference evidence="2 3" key="1">
    <citation type="submission" date="2021-02" db="EMBL/GenBank/DDBJ databases">
        <title>Activity-based single-cell genomes from oceanic crustal fluid captures similar information to metagenomic and metatranscriptomic surveys with orders of magnitude less sampling.</title>
        <authorList>
            <person name="D'Angelo T.S."/>
            <person name="Orcutt B.N."/>
        </authorList>
    </citation>
    <scope>NUCLEOTIDE SEQUENCE [LARGE SCALE GENOMIC DNA]</scope>
    <source>
        <strain evidence="2">AH-315-G02</strain>
    </source>
</reference>
<evidence type="ECO:0000313" key="3">
    <source>
        <dbReference type="Proteomes" id="UP000717534"/>
    </source>
</evidence>
<feature type="compositionally biased region" description="Basic and acidic residues" evidence="1">
    <location>
        <begin position="132"/>
        <end position="143"/>
    </location>
</feature>
<name>A0ABS3AXW6_9BACT</name>
<protein>
    <submittedName>
        <fullName evidence="2">Uncharacterized protein</fullName>
    </submittedName>
</protein>
<comment type="caution">
    <text evidence="2">The sequence shown here is derived from an EMBL/GenBank/DDBJ whole genome shotgun (WGS) entry which is preliminary data.</text>
</comment>
<evidence type="ECO:0000313" key="2">
    <source>
        <dbReference type="EMBL" id="MBN4068185.1"/>
    </source>
</evidence>